<organism evidence="2 3">
    <name type="scientific">Pseudochryseolinea flava</name>
    <dbReference type="NCBI Taxonomy" id="2059302"/>
    <lineage>
        <taxon>Bacteria</taxon>
        <taxon>Pseudomonadati</taxon>
        <taxon>Bacteroidota</taxon>
        <taxon>Cytophagia</taxon>
        <taxon>Cytophagales</taxon>
        <taxon>Fulvivirgaceae</taxon>
        <taxon>Pseudochryseolinea</taxon>
    </lineage>
</organism>
<sequence>MNKINSMILPLLNQVKYSLTNPGRDHSSRSNHPFWLIVRKEVSDHIRSWRFIILLILIVLTCIGSLYTALKNLPDAMAGAQDDTFLFLKLFTVTDGSLPSFVVFVGFLGPLLGISLGFDAINSEQNNNTLVRLMAQPIHRDYVINAKFTAALTVISIMLFSLCILMTGLGLIRIGIPPSAEEFWRIIFFGFITICYVAFWLNLSILFSIRFKQPSTSALSAIAVWIFFSVFYPLIVKVIAKAMEPSALASPDQIINYQGFVNNLLRLIPSQLFSDATTTLMMPSVRTLGLLRMEQLVGTVPGSLPLGQSLLLAWPQLTGLIGTTMLCFGLSYYSFMRREIRS</sequence>
<keyword evidence="3" id="KW-1185">Reference proteome</keyword>
<dbReference type="GO" id="GO:0005886">
    <property type="term" value="C:plasma membrane"/>
    <property type="evidence" value="ECO:0007669"/>
    <property type="project" value="UniProtKB-SubCell"/>
</dbReference>
<dbReference type="AlphaFoldDB" id="A0A364Y6C5"/>
<feature type="transmembrane region" description="Helical" evidence="1">
    <location>
        <begin position="219"/>
        <end position="240"/>
    </location>
</feature>
<dbReference type="RefSeq" id="WP_112744828.1">
    <property type="nucleotide sequence ID" value="NZ_QMFY01000001.1"/>
</dbReference>
<feature type="transmembrane region" description="Helical" evidence="1">
    <location>
        <begin position="313"/>
        <end position="335"/>
    </location>
</feature>
<feature type="transmembrane region" description="Helical" evidence="1">
    <location>
        <begin position="49"/>
        <end position="70"/>
    </location>
</feature>
<dbReference type="OrthoDB" id="9795677at2"/>
<name>A0A364Y6C5_9BACT</name>
<evidence type="ECO:0000256" key="1">
    <source>
        <dbReference type="SAM" id="Phobius"/>
    </source>
</evidence>
<feature type="transmembrane region" description="Helical" evidence="1">
    <location>
        <begin position="183"/>
        <end position="207"/>
    </location>
</feature>
<accession>A0A364Y6C5</accession>
<protein>
    <submittedName>
        <fullName evidence="2">ABC transporter permease</fullName>
    </submittedName>
</protein>
<keyword evidence="1" id="KW-1133">Transmembrane helix</keyword>
<dbReference type="PANTHER" id="PTHR43471">
    <property type="entry name" value="ABC TRANSPORTER PERMEASE"/>
    <property type="match status" value="1"/>
</dbReference>
<evidence type="ECO:0000313" key="3">
    <source>
        <dbReference type="Proteomes" id="UP000251889"/>
    </source>
</evidence>
<reference evidence="2 3" key="1">
    <citation type="submission" date="2018-06" db="EMBL/GenBank/DDBJ databases">
        <title>Chryseolinea flavus sp. nov., a member of the phylum Bacteroidetes isolated from soil.</title>
        <authorList>
            <person name="Li Y."/>
            <person name="Wang J."/>
        </authorList>
    </citation>
    <scope>NUCLEOTIDE SEQUENCE [LARGE SCALE GENOMIC DNA]</scope>
    <source>
        <strain evidence="2 3">SDU1-6</strain>
    </source>
</reference>
<dbReference type="Proteomes" id="UP000251889">
    <property type="component" value="Unassembled WGS sequence"/>
</dbReference>
<dbReference type="EMBL" id="QMFY01000001">
    <property type="protein sequence ID" value="RAW02611.1"/>
    <property type="molecule type" value="Genomic_DNA"/>
</dbReference>
<proteinExistence type="predicted"/>
<feature type="transmembrane region" description="Helical" evidence="1">
    <location>
        <begin position="98"/>
        <end position="121"/>
    </location>
</feature>
<keyword evidence="1" id="KW-0472">Membrane</keyword>
<feature type="transmembrane region" description="Helical" evidence="1">
    <location>
        <begin position="142"/>
        <end position="171"/>
    </location>
</feature>
<dbReference type="PANTHER" id="PTHR43471:SF14">
    <property type="entry name" value="ABC-2 TYPE TRANSPORT SYSTEM PERMEASE PROTEIN"/>
    <property type="match status" value="1"/>
</dbReference>
<gene>
    <name evidence="2" type="ORF">DQQ10_00410</name>
</gene>
<comment type="caution">
    <text evidence="2">The sequence shown here is derived from an EMBL/GenBank/DDBJ whole genome shotgun (WGS) entry which is preliminary data.</text>
</comment>
<dbReference type="Pfam" id="PF12679">
    <property type="entry name" value="ABC2_membrane_2"/>
    <property type="match status" value="1"/>
</dbReference>
<dbReference type="GO" id="GO:0140359">
    <property type="term" value="F:ABC-type transporter activity"/>
    <property type="evidence" value="ECO:0007669"/>
    <property type="project" value="InterPro"/>
</dbReference>
<keyword evidence="1" id="KW-0812">Transmembrane</keyword>
<evidence type="ECO:0000313" key="2">
    <source>
        <dbReference type="EMBL" id="RAW02611.1"/>
    </source>
</evidence>